<dbReference type="PANTHER" id="PTHR44998">
    <property type="match status" value="1"/>
</dbReference>
<evidence type="ECO:0000256" key="7">
    <source>
        <dbReference type="ARBA" id="ARBA00022803"/>
    </source>
</evidence>
<keyword evidence="5" id="KW-0808">Transferase</keyword>
<reference evidence="10 11" key="1">
    <citation type="submission" date="2022-12" db="EMBL/GenBank/DDBJ databases">
        <title>Sphingomonas abieness sp. nov., an endophytic bacterium isolated from Abies koreana.</title>
        <authorList>
            <person name="Jiang L."/>
            <person name="Lee J."/>
        </authorList>
    </citation>
    <scope>NUCLEOTIDE SEQUENCE [LARGE SCALE GENOMIC DNA]</scope>
    <source>
        <strain evidence="11">PAMB 00755</strain>
    </source>
</reference>
<feature type="repeat" description="TPR" evidence="8">
    <location>
        <begin position="159"/>
        <end position="192"/>
    </location>
</feature>
<accession>A0ABY7NQB3</accession>
<feature type="domain" description="O-GlcNAc transferase C-terminal" evidence="9">
    <location>
        <begin position="533"/>
        <end position="716"/>
    </location>
</feature>
<evidence type="ECO:0000256" key="5">
    <source>
        <dbReference type="ARBA" id="ARBA00022679"/>
    </source>
</evidence>
<evidence type="ECO:0000256" key="1">
    <source>
        <dbReference type="ARBA" id="ARBA00004922"/>
    </source>
</evidence>
<sequence length="740" mass="82092">MASSLELVFRKARSAEKRGDEAAARRLLEDVLQAYPRNATARQGLARLDARTAATAPQVELDRLLAAHRRGDHAETIRVGEAILDRFPVAEGVNTLIGAARLAIKAYAEAERNFRAELAAQPGVAGHHLHVGIALLGQDRLEDAEAALTTALDIDPDNVDAHFNMSILHEARGHLSKAIEASRAVLALAPEHVEAGHRIGIFCNQTRIHKEAIPPLLKVLEIQPDHGGALYELGRSLLGLNQHGKAAETLRLAARLDPDNADIHSDLAHALGVTHQYDDAVIALARATELLPTNYSLWGRLLTLQAQVCEWSSRHAWPMLPIDTPQMGLPFDALVFEDDPVRQLQRSQVYAARHFTGDHPPFELPERKAGGKIRVGYLSADFFRHATHYLMAGLFREHDRSRFEIYCYDLSPMNVGPTLAPEGADKFVDIRQMPDREALNLIRSHELDIAIDMKGYTKDSRAYYFAARIAPVQINYLGYPGSMGLPEMDYIIADPVVIPDGDENGYSERVVRLPHSYQPNDDQRVIAELDEDRKSCGLPEQSFVFCCFNQSYKIGPREFDIWMPLLREVEGSVLWLLNCSGKAKENLQKEAAARGVDPARLVFAGVREHSRHLARIRHADLFLDTFHVNAHTTASDALWGGLPVLTLAGRQFAARVGASLVQAVGLPEMVVQTEQAYFDKALELARSPDKLAAIKSQLAINRLSQPLFDTAGYARQIEAAYEAVHRRRLDGLAPDHIRIA</sequence>
<dbReference type="RefSeq" id="WP_270076772.1">
    <property type="nucleotide sequence ID" value="NZ_CP115174.1"/>
</dbReference>
<dbReference type="SUPFAM" id="SSF48452">
    <property type="entry name" value="TPR-like"/>
    <property type="match status" value="1"/>
</dbReference>
<dbReference type="Gene3D" id="3.40.50.2000">
    <property type="entry name" value="Glycogen Phosphorylase B"/>
    <property type="match status" value="1"/>
</dbReference>
<keyword evidence="7 8" id="KW-0802">TPR repeat</keyword>
<evidence type="ECO:0000256" key="4">
    <source>
        <dbReference type="ARBA" id="ARBA00022676"/>
    </source>
</evidence>
<evidence type="ECO:0000256" key="8">
    <source>
        <dbReference type="PROSITE-ProRule" id="PRU00339"/>
    </source>
</evidence>
<evidence type="ECO:0000256" key="6">
    <source>
        <dbReference type="ARBA" id="ARBA00022737"/>
    </source>
</evidence>
<dbReference type="Pfam" id="PF13844">
    <property type="entry name" value="Glyco_transf_41"/>
    <property type="match status" value="2"/>
</dbReference>
<gene>
    <name evidence="10" type="ORF">PBT88_18520</name>
</gene>
<name>A0ABY7NQB3_9SPHN</name>
<evidence type="ECO:0000313" key="10">
    <source>
        <dbReference type="EMBL" id="WBO22124.1"/>
    </source>
</evidence>
<feature type="repeat" description="TPR" evidence="8">
    <location>
        <begin position="125"/>
        <end position="158"/>
    </location>
</feature>
<dbReference type="PANTHER" id="PTHR44998:SF1">
    <property type="entry name" value="UDP-N-ACETYLGLUCOSAMINE--PEPTIDE N-ACETYLGLUCOSAMINYLTRANSFERASE 110 KDA SUBUNIT"/>
    <property type="match status" value="1"/>
</dbReference>
<evidence type="ECO:0000259" key="9">
    <source>
        <dbReference type="Pfam" id="PF13844"/>
    </source>
</evidence>
<keyword evidence="4" id="KW-0328">Glycosyltransferase</keyword>
<comment type="pathway">
    <text evidence="1">Protein modification; protein glycosylation.</text>
</comment>
<dbReference type="InterPro" id="IPR019734">
    <property type="entry name" value="TPR_rpt"/>
</dbReference>
<dbReference type="Gene3D" id="1.25.40.10">
    <property type="entry name" value="Tetratricopeptide repeat domain"/>
    <property type="match status" value="2"/>
</dbReference>
<dbReference type="Proteomes" id="UP001210865">
    <property type="component" value="Chromosome"/>
</dbReference>
<evidence type="ECO:0000256" key="3">
    <source>
        <dbReference type="ARBA" id="ARBA00011970"/>
    </source>
</evidence>
<keyword evidence="6" id="KW-0677">Repeat</keyword>
<protein>
    <recommendedName>
        <fullName evidence="3">protein O-GlcNAc transferase</fullName>
        <ecNumber evidence="3">2.4.1.255</ecNumber>
    </recommendedName>
</protein>
<dbReference type="SMART" id="SM00028">
    <property type="entry name" value="TPR"/>
    <property type="match status" value="6"/>
</dbReference>
<dbReference type="EMBL" id="CP115174">
    <property type="protein sequence ID" value="WBO22124.1"/>
    <property type="molecule type" value="Genomic_DNA"/>
</dbReference>
<keyword evidence="11" id="KW-1185">Reference proteome</keyword>
<feature type="repeat" description="TPR" evidence="8">
    <location>
        <begin position="227"/>
        <end position="260"/>
    </location>
</feature>
<comment type="similarity">
    <text evidence="2">Belongs to the glycosyltransferase 41 family. O-GlcNAc transferase subfamily.</text>
</comment>
<dbReference type="InterPro" id="IPR011990">
    <property type="entry name" value="TPR-like_helical_dom_sf"/>
</dbReference>
<dbReference type="EC" id="2.4.1.255" evidence="3"/>
<dbReference type="Gene3D" id="3.40.50.11380">
    <property type="match status" value="1"/>
</dbReference>
<proteinExistence type="inferred from homology"/>
<feature type="domain" description="O-GlcNAc transferase C-terminal" evidence="9">
    <location>
        <begin position="359"/>
        <end position="530"/>
    </location>
</feature>
<evidence type="ECO:0000256" key="2">
    <source>
        <dbReference type="ARBA" id="ARBA00005386"/>
    </source>
</evidence>
<evidence type="ECO:0000313" key="11">
    <source>
        <dbReference type="Proteomes" id="UP001210865"/>
    </source>
</evidence>
<organism evidence="10 11">
    <name type="scientific">Sphingomonas abietis</name>
    <dbReference type="NCBI Taxonomy" id="3012344"/>
    <lineage>
        <taxon>Bacteria</taxon>
        <taxon>Pseudomonadati</taxon>
        <taxon>Pseudomonadota</taxon>
        <taxon>Alphaproteobacteria</taxon>
        <taxon>Sphingomonadales</taxon>
        <taxon>Sphingomonadaceae</taxon>
        <taxon>Sphingomonas</taxon>
    </lineage>
</organism>
<dbReference type="Pfam" id="PF14559">
    <property type="entry name" value="TPR_19"/>
    <property type="match status" value="1"/>
</dbReference>
<dbReference type="InterPro" id="IPR029489">
    <property type="entry name" value="OGT/SEC/SPY_C"/>
</dbReference>
<dbReference type="Pfam" id="PF13432">
    <property type="entry name" value="TPR_16"/>
    <property type="match status" value="1"/>
</dbReference>
<dbReference type="PROSITE" id="PS50005">
    <property type="entry name" value="TPR"/>
    <property type="match status" value="3"/>
</dbReference>
<dbReference type="Pfam" id="PF13174">
    <property type="entry name" value="TPR_6"/>
    <property type="match status" value="1"/>
</dbReference>